<evidence type="ECO:0000313" key="1">
    <source>
        <dbReference type="EMBL" id="TQV75190.1"/>
    </source>
</evidence>
<evidence type="ECO:0000313" key="2">
    <source>
        <dbReference type="Proteomes" id="UP000317839"/>
    </source>
</evidence>
<accession>A0A545TDA0</accession>
<proteinExistence type="predicted"/>
<protein>
    <submittedName>
        <fullName evidence="1">Uncharacterized protein</fullName>
    </submittedName>
</protein>
<dbReference type="EMBL" id="VIKR01000002">
    <property type="protein sequence ID" value="TQV75190.1"/>
    <property type="molecule type" value="Genomic_DNA"/>
</dbReference>
<dbReference type="Proteomes" id="UP000317839">
    <property type="component" value="Unassembled WGS sequence"/>
</dbReference>
<gene>
    <name evidence="1" type="ORF">FLL45_09635</name>
</gene>
<reference evidence="1 2" key="1">
    <citation type="submission" date="2019-06" db="EMBL/GenBank/DDBJ databases">
        <title>Draft genome of Aliikangiella marina GYP-15.</title>
        <authorList>
            <person name="Wang G."/>
        </authorList>
    </citation>
    <scope>NUCLEOTIDE SEQUENCE [LARGE SCALE GENOMIC DNA]</scope>
    <source>
        <strain evidence="1 2">GYP-15</strain>
    </source>
</reference>
<name>A0A545TDA0_9GAMM</name>
<sequence>MLIIPSSENEFLASILLGIKKRSKSLKHNTWNAKIEKVFVEYENGRSEKVELKLQPFNENAWLEIDIWDDRWLSIHCWARTKENNWDWFEEARLFPNVTSKSFVTALEATYKTFFRMNSDDVIQFKPIWTNLLATGPKLL</sequence>
<organism evidence="1 2">
    <name type="scientific">Aliikangiella marina</name>
    <dbReference type="NCBI Taxonomy" id="1712262"/>
    <lineage>
        <taxon>Bacteria</taxon>
        <taxon>Pseudomonadati</taxon>
        <taxon>Pseudomonadota</taxon>
        <taxon>Gammaproteobacteria</taxon>
        <taxon>Oceanospirillales</taxon>
        <taxon>Pleioneaceae</taxon>
        <taxon>Aliikangiella</taxon>
    </lineage>
</organism>
<dbReference type="OrthoDB" id="7596743at2"/>
<keyword evidence="2" id="KW-1185">Reference proteome</keyword>
<dbReference type="AlphaFoldDB" id="A0A545TDA0"/>
<comment type="caution">
    <text evidence="1">The sequence shown here is derived from an EMBL/GenBank/DDBJ whole genome shotgun (WGS) entry which is preliminary data.</text>
</comment>